<dbReference type="InterPro" id="IPR002645">
    <property type="entry name" value="STAS_dom"/>
</dbReference>
<evidence type="ECO:0000259" key="1">
    <source>
        <dbReference type="PROSITE" id="PS50801"/>
    </source>
</evidence>
<feature type="domain" description="STAS" evidence="1">
    <location>
        <begin position="2"/>
        <end position="113"/>
    </location>
</feature>
<proteinExistence type="predicted"/>
<comment type="caution">
    <text evidence="2">The sequence shown here is derived from an EMBL/GenBank/DDBJ whole genome shotgun (WGS) entry which is preliminary data.</text>
</comment>
<dbReference type="PANTHER" id="PTHR33745:SF1">
    <property type="entry name" value="RSBT ANTAGONIST PROTEIN RSBS"/>
    <property type="match status" value="1"/>
</dbReference>
<accession>A0A3N2H0L8</accession>
<dbReference type="PROSITE" id="PS50801">
    <property type="entry name" value="STAS"/>
    <property type="match status" value="1"/>
</dbReference>
<evidence type="ECO:0000313" key="2">
    <source>
        <dbReference type="EMBL" id="ROS42387.1"/>
    </source>
</evidence>
<dbReference type="CDD" id="cd07041">
    <property type="entry name" value="STAS_RsbR_RsbS_like"/>
    <property type="match status" value="1"/>
</dbReference>
<gene>
    <name evidence="2" type="ORF">EDD35_4774</name>
</gene>
<name>A0A3N2H0L8_9PSEU</name>
<dbReference type="InterPro" id="IPR051932">
    <property type="entry name" value="Bact_StressResp_Reg"/>
</dbReference>
<dbReference type="InterPro" id="IPR036513">
    <property type="entry name" value="STAS_dom_sf"/>
</dbReference>
<dbReference type="Gene3D" id="3.30.750.24">
    <property type="entry name" value="STAS domain"/>
    <property type="match status" value="1"/>
</dbReference>
<sequence length="125" mass="13115">MAGIPIVNLSGVLLVTIQEELLDQSVAEFESELTEKVVETRARGVLIDVSVLDIIDSFLARTLHDIAAITSLMAARTVVVGMRPAVAITLVELGLTLPGLSTALSVEEGLSLLAPPPGSSRTALR</sequence>
<dbReference type="GeneID" id="301846092"/>
<dbReference type="SUPFAM" id="SSF52091">
    <property type="entry name" value="SpoIIaa-like"/>
    <property type="match status" value="1"/>
</dbReference>
<dbReference type="Proteomes" id="UP000274843">
    <property type="component" value="Unassembled WGS sequence"/>
</dbReference>
<keyword evidence="3" id="KW-1185">Reference proteome</keyword>
<dbReference type="AlphaFoldDB" id="A0A3N2H0L8"/>
<dbReference type="PANTHER" id="PTHR33745">
    <property type="entry name" value="RSBT ANTAGONIST PROTEIN RSBS-RELATED"/>
    <property type="match status" value="1"/>
</dbReference>
<dbReference type="RefSeq" id="WP_020422973.1">
    <property type="nucleotide sequence ID" value="NZ_CBDRBK010000037.1"/>
</dbReference>
<dbReference type="EMBL" id="RKHY01000001">
    <property type="protein sequence ID" value="ROS42387.1"/>
    <property type="molecule type" value="Genomic_DNA"/>
</dbReference>
<dbReference type="Pfam" id="PF01740">
    <property type="entry name" value="STAS"/>
    <property type="match status" value="1"/>
</dbReference>
<reference evidence="2 3" key="1">
    <citation type="submission" date="2018-11" db="EMBL/GenBank/DDBJ databases">
        <title>Sequencing the genomes of 1000 actinobacteria strains.</title>
        <authorList>
            <person name="Klenk H.-P."/>
        </authorList>
    </citation>
    <scope>NUCLEOTIDE SEQUENCE [LARGE SCALE GENOMIC DNA]</scope>
    <source>
        <strain evidence="2 3">DSM 44348</strain>
    </source>
</reference>
<organism evidence="2 3">
    <name type="scientific">Amycolatopsis thermoflava</name>
    <dbReference type="NCBI Taxonomy" id="84480"/>
    <lineage>
        <taxon>Bacteria</taxon>
        <taxon>Bacillati</taxon>
        <taxon>Actinomycetota</taxon>
        <taxon>Actinomycetes</taxon>
        <taxon>Pseudonocardiales</taxon>
        <taxon>Pseudonocardiaceae</taxon>
        <taxon>Amycolatopsis</taxon>
        <taxon>Amycolatopsis methanolica group</taxon>
    </lineage>
</organism>
<protein>
    <submittedName>
        <fullName evidence="2">RsbT antagonist protein RsbS</fullName>
    </submittedName>
</protein>
<evidence type="ECO:0000313" key="3">
    <source>
        <dbReference type="Proteomes" id="UP000274843"/>
    </source>
</evidence>